<name>A0A919W2H6_9ACTN</name>
<comment type="caution">
    <text evidence="3">The sequence shown here is derived from an EMBL/GenBank/DDBJ whole genome shotgun (WGS) entry which is preliminary data.</text>
</comment>
<dbReference type="AlphaFoldDB" id="A0A919W2H6"/>
<evidence type="ECO:0000313" key="3">
    <source>
        <dbReference type="EMBL" id="GIM85520.1"/>
    </source>
</evidence>
<feature type="signal peptide" evidence="1">
    <location>
        <begin position="1"/>
        <end position="18"/>
    </location>
</feature>
<proteinExistence type="predicted"/>
<sequence>MLAGAVLLLLAYTIPAQAAPKSWWKPRASAAIRWQIQFTGRLDLSVNATVFDVDGDGTTAAQVATLHKRGAKAICYVSAGSYEDWRADAKRFPAAVLGADLDGWPGEKWLDVRRWDVLGPIMKARFQGCARKGFDAVDPDNLDGYANSNGVGLTAADQLTYNRRIAALAHGLGLAVGLKNDLDQVKQLAPAFDFAVNEQCAYYHECELLTPFVAQGKPVFEIEYEVTTSTFCPASRKLGFAAIRKKQSLSEWRRTC</sequence>
<dbReference type="Proteomes" id="UP000680865">
    <property type="component" value="Unassembled WGS sequence"/>
</dbReference>
<organism evidence="3 4">
    <name type="scientific">Winogradskya consettensis</name>
    <dbReference type="NCBI Taxonomy" id="113560"/>
    <lineage>
        <taxon>Bacteria</taxon>
        <taxon>Bacillati</taxon>
        <taxon>Actinomycetota</taxon>
        <taxon>Actinomycetes</taxon>
        <taxon>Micromonosporales</taxon>
        <taxon>Micromonosporaceae</taxon>
        <taxon>Winogradskya</taxon>
    </lineage>
</organism>
<dbReference type="PANTHER" id="PTHR35273">
    <property type="entry name" value="ALPHA-1,4 POLYGALACTOSAMINIDASE, PUTATIVE (AFU_ORTHOLOGUE AFUA_3G07890)-RELATED"/>
    <property type="match status" value="1"/>
</dbReference>
<dbReference type="InterPro" id="IPR004352">
    <property type="entry name" value="GH114_TIM-barrel"/>
</dbReference>
<dbReference type="Gene3D" id="3.20.20.70">
    <property type="entry name" value="Aldolase class I"/>
    <property type="match status" value="1"/>
</dbReference>
<keyword evidence="4" id="KW-1185">Reference proteome</keyword>
<dbReference type="InterPro" id="IPR017853">
    <property type="entry name" value="GH"/>
</dbReference>
<dbReference type="Pfam" id="PF03537">
    <property type="entry name" value="Glyco_hydro_114"/>
    <property type="match status" value="1"/>
</dbReference>
<accession>A0A919W2H6</accession>
<reference evidence="3" key="1">
    <citation type="submission" date="2021-03" db="EMBL/GenBank/DDBJ databases">
        <title>Whole genome shotgun sequence of Actinoplanes consettensis NBRC 14913.</title>
        <authorList>
            <person name="Komaki H."/>
            <person name="Tamura T."/>
        </authorList>
    </citation>
    <scope>NUCLEOTIDE SEQUENCE</scope>
    <source>
        <strain evidence="3">NBRC 14913</strain>
    </source>
</reference>
<feature type="chain" id="PRO_5036989713" evidence="1">
    <location>
        <begin position="19"/>
        <end position="256"/>
    </location>
</feature>
<evidence type="ECO:0000259" key="2">
    <source>
        <dbReference type="Pfam" id="PF03537"/>
    </source>
</evidence>
<gene>
    <name evidence="3" type="ORF">Aco04nite_96660</name>
</gene>
<keyword evidence="1" id="KW-0732">Signal</keyword>
<dbReference type="SUPFAM" id="SSF51445">
    <property type="entry name" value="(Trans)glycosidases"/>
    <property type="match status" value="1"/>
</dbReference>
<dbReference type="EMBL" id="BOQP01000088">
    <property type="protein sequence ID" value="GIM85520.1"/>
    <property type="molecule type" value="Genomic_DNA"/>
</dbReference>
<evidence type="ECO:0000256" key="1">
    <source>
        <dbReference type="SAM" id="SignalP"/>
    </source>
</evidence>
<evidence type="ECO:0000313" key="4">
    <source>
        <dbReference type="Proteomes" id="UP000680865"/>
    </source>
</evidence>
<dbReference type="InterPro" id="IPR013785">
    <property type="entry name" value="Aldolase_TIM"/>
</dbReference>
<protein>
    <submittedName>
        <fullName evidence="3">Endo alpha-1,4 polygalactosaminidase</fullName>
    </submittedName>
</protein>
<dbReference type="PANTHER" id="PTHR35273:SF2">
    <property type="entry name" value="ALPHA-GALACTOSIDASE"/>
    <property type="match status" value="1"/>
</dbReference>
<feature type="domain" description="Glycoside-hydrolase family GH114 TIM-barrel" evidence="2">
    <location>
        <begin position="33"/>
        <end position="251"/>
    </location>
</feature>